<dbReference type="RefSeq" id="WP_348739790.1">
    <property type="nucleotide sequence ID" value="NZ_CAXJRC010000043.1"/>
</dbReference>
<comment type="caution">
    <text evidence="1">The sequence shown here is derived from an EMBL/GenBank/DDBJ whole genome shotgun (WGS) entry which is preliminary data.</text>
</comment>
<protein>
    <submittedName>
        <fullName evidence="1">Uncharacterized protein</fullName>
    </submittedName>
</protein>
<gene>
    <name evidence="1" type="ORF">T190115A13A_60205</name>
</gene>
<dbReference type="Proteomes" id="UP001497602">
    <property type="component" value="Unassembled WGS sequence"/>
</dbReference>
<accession>A0ABP1FCW6</accession>
<name>A0ABP1FCW6_9FLAO</name>
<evidence type="ECO:0000313" key="2">
    <source>
        <dbReference type="Proteomes" id="UP001497602"/>
    </source>
</evidence>
<dbReference type="EMBL" id="CAXJRC010000043">
    <property type="protein sequence ID" value="CAL2108210.1"/>
    <property type="molecule type" value="Genomic_DNA"/>
</dbReference>
<proteinExistence type="predicted"/>
<keyword evidence="2" id="KW-1185">Reference proteome</keyword>
<evidence type="ECO:0000313" key="1">
    <source>
        <dbReference type="EMBL" id="CAL2108210.1"/>
    </source>
</evidence>
<organism evidence="1 2">
    <name type="scientific">Tenacibaculum vairaonense</name>
    <dbReference type="NCBI Taxonomy" id="3137860"/>
    <lineage>
        <taxon>Bacteria</taxon>
        <taxon>Pseudomonadati</taxon>
        <taxon>Bacteroidota</taxon>
        <taxon>Flavobacteriia</taxon>
        <taxon>Flavobacteriales</taxon>
        <taxon>Flavobacteriaceae</taxon>
        <taxon>Tenacibaculum</taxon>
    </lineage>
</organism>
<sequence>MSWILKPDSGVAVTITTFKELQIKEAFYRAMEINYSVTHKNTIKHVKFTTNDKAL</sequence>
<reference evidence="1 2" key="1">
    <citation type="submission" date="2024-05" db="EMBL/GenBank/DDBJ databases">
        <authorList>
            <person name="Duchaud E."/>
        </authorList>
    </citation>
    <scope>NUCLEOTIDE SEQUENCE [LARGE SCALE GENOMIC DNA]</scope>
    <source>
        <strain evidence="1">Ena-SAMPLE-TAB-13-05-2024-13:56:06:370-140305</strain>
    </source>
</reference>